<dbReference type="InterPro" id="IPR050565">
    <property type="entry name" value="LYPA1-2/EST-like"/>
</dbReference>
<evidence type="ECO:0000313" key="5">
    <source>
        <dbReference type="Proteomes" id="UP000245461"/>
    </source>
</evidence>
<evidence type="ECO:0000313" key="4">
    <source>
        <dbReference type="EMBL" id="PWR21119.1"/>
    </source>
</evidence>
<dbReference type="SUPFAM" id="SSF53474">
    <property type="entry name" value="alpha/beta-Hydrolases"/>
    <property type="match status" value="1"/>
</dbReference>
<comment type="similarity">
    <text evidence="1">Belongs to the AB hydrolase superfamily. AB hydrolase 2 family.</text>
</comment>
<gene>
    <name evidence="4" type="ORF">DKG74_14020</name>
</gene>
<dbReference type="PANTHER" id="PTHR10655">
    <property type="entry name" value="LYSOPHOSPHOLIPASE-RELATED"/>
    <property type="match status" value="1"/>
</dbReference>
<feature type="domain" description="Phospholipase/carboxylesterase/thioesterase" evidence="3">
    <location>
        <begin position="14"/>
        <end position="211"/>
    </location>
</feature>
<evidence type="ECO:0000256" key="2">
    <source>
        <dbReference type="ARBA" id="ARBA00022801"/>
    </source>
</evidence>
<dbReference type="Pfam" id="PF02230">
    <property type="entry name" value="Abhydrolase_2"/>
    <property type="match status" value="1"/>
</dbReference>
<sequence length="220" mass="23188">MTPIDGPRLAPLEDRPARQLVILLHGFGADGEDLIGLADHWRRLLPDALFVAPDGPQPCVLGGFGRQWFPLTDFSDGERLAGARSAAPVLDAFIDRELEKAGLPDSALALVGFSQGCMMALHVGLRRKLAPAAILGYSGALAGGDLLPDEMTCKPPVLLVHGDADGVVPVAALRRAVASLSAVQVPVQWHVEEGLPHGIGPEGLALGGEFLCRHLLDARD</sequence>
<name>A0A317E2A3_9PROT</name>
<dbReference type="Gene3D" id="3.40.50.1820">
    <property type="entry name" value="alpha/beta hydrolase"/>
    <property type="match status" value="1"/>
</dbReference>
<keyword evidence="5" id="KW-1185">Reference proteome</keyword>
<dbReference type="AlphaFoldDB" id="A0A317E2A3"/>
<dbReference type="InterPro" id="IPR003140">
    <property type="entry name" value="PLipase/COase/thioEstase"/>
</dbReference>
<dbReference type="OrthoDB" id="9801763at2"/>
<dbReference type="RefSeq" id="WP_109906797.1">
    <property type="nucleotide sequence ID" value="NZ_QGLE01000008.1"/>
</dbReference>
<dbReference type="Proteomes" id="UP000245461">
    <property type="component" value="Unassembled WGS sequence"/>
</dbReference>
<protein>
    <submittedName>
        <fullName evidence="4">Phospholipase</fullName>
    </submittedName>
</protein>
<reference evidence="4 5" key="1">
    <citation type="submission" date="2018-05" db="EMBL/GenBank/DDBJ databases">
        <title>Zavarzinia sp. HR-AS.</title>
        <authorList>
            <person name="Lee Y."/>
            <person name="Jeon C.O."/>
        </authorList>
    </citation>
    <scope>NUCLEOTIDE SEQUENCE [LARGE SCALE GENOMIC DNA]</scope>
    <source>
        <strain evidence="4 5">HR-AS</strain>
    </source>
</reference>
<evidence type="ECO:0000259" key="3">
    <source>
        <dbReference type="Pfam" id="PF02230"/>
    </source>
</evidence>
<accession>A0A317E2A3</accession>
<evidence type="ECO:0000256" key="1">
    <source>
        <dbReference type="ARBA" id="ARBA00006499"/>
    </source>
</evidence>
<dbReference type="InterPro" id="IPR029058">
    <property type="entry name" value="AB_hydrolase_fold"/>
</dbReference>
<keyword evidence="2" id="KW-0378">Hydrolase</keyword>
<organism evidence="4 5">
    <name type="scientific">Zavarzinia aquatilis</name>
    <dbReference type="NCBI Taxonomy" id="2211142"/>
    <lineage>
        <taxon>Bacteria</taxon>
        <taxon>Pseudomonadati</taxon>
        <taxon>Pseudomonadota</taxon>
        <taxon>Alphaproteobacteria</taxon>
        <taxon>Rhodospirillales</taxon>
        <taxon>Zavarziniaceae</taxon>
        <taxon>Zavarzinia</taxon>
    </lineage>
</organism>
<proteinExistence type="inferred from homology"/>
<dbReference type="EMBL" id="QGLE01000008">
    <property type="protein sequence ID" value="PWR21119.1"/>
    <property type="molecule type" value="Genomic_DNA"/>
</dbReference>
<comment type="caution">
    <text evidence="4">The sequence shown here is derived from an EMBL/GenBank/DDBJ whole genome shotgun (WGS) entry which is preliminary data.</text>
</comment>
<dbReference type="PANTHER" id="PTHR10655:SF17">
    <property type="entry name" value="LYSOPHOSPHOLIPASE-LIKE PROTEIN 1"/>
    <property type="match status" value="1"/>
</dbReference>
<dbReference type="GO" id="GO:0016787">
    <property type="term" value="F:hydrolase activity"/>
    <property type="evidence" value="ECO:0007669"/>
    <property type="project" value="UniProtKB-KW"/>
</dbReference>